<name>A0AAJ1NKB0_9BACI</name>
<proteinExistence type="predicted"/>
<evidence type="ECO:0000313" key="1">
    <source>
        <dbReference type="EMBL" id="MDG0955699.1"/>
    </source>
</evidence>
<comment type="caution">
    <text evidence="1">The sequence shown here is derived from an EMBL/GenBank/DDBJ whole genome shotgun (WGS) entry which is preliminary data.</text>
</comment>
<organism evidence="1 2">
    <name type="scientific">Bacillus paranthracis</name>
    <dbReference type="NCBI Taxonomy" id="2026186"/>
    <lineage>
        <taxon>Bacteria</taxon>
        <taxon>Bacillati</taxon>
        <taxon>Bacillota</taxon>
        <taxon>Bacilli</taxon>
        <taxon>Bacillales</taxon>
        <taxon>Bacillaceae</taxon>
        <taxon>Bacillus</taxon>
        <taxon>Bacillus cereus group</taxon>
    </lineage>
</organism>
<accession>A0AAJ1NKB0</accession>
<gene>
    <name evidence="1" type="ORF">P6U19_24315</name>
</gene>
<dbReference type="RefSeq" id="WP_277617090.1">
    <property type="nucleotide sequence ID" value="NZ_JARPRP010000029.1"/>
</dbReference>
<dbReference type="EMBL" id="JARPRR010000027">
    <property type="protein sequence ID" value="MDG0955699.1"/>
    <property type="molecule type" value="Genomic_DNA"/>
</dbReference>
<evidence type="ECO:0000313" key="2">
    <source>
        <dbReference type="Proteomes" id="UP001216801"/>
    </source>
</evidence>
<sequence>MIIQLEYDLLSEQFLHVEVGPGKQNDVDYGKEVQHTVDLQDLCIRNLDCFSLIDLDAIQKKESTPYLD</sequence>
<dbReference type="Proteomes" id="UP001216801">
    <property type="component" value="Unassembled WGS sequence"/>
</dbReference>
<dbReference type="AlphaFoldDB" id="A0AAJ1NKB0"/>
<reference evidence="1" key="1">
    <citation type="submission" date="2023-03" db="EMBL/GenBank/DDBJ databases">
        <title>Genetic diversity of Bacillus cereus sensu lato isolates from Slovenia.</title>
        <authorList>
            <person name="Abdelli M."/>
        </authorList>
    </citation>
    <scope>NUCLEOTIDE SEQUENCE</scope>
    <source>
        <strain evidence="1">SIBC39</strain>
    </source>
</reference>
<protein>
    <submittedName>
        <fullName evidence="1">Uncharacterized protein</fullName>
    </submittedName>
</protein>